<dbReference type="GO" id="GO:0003924">
    <property type="term" value="F:GTPase activity"/>
    <property type="evidence" value="ECO:0007669"/>
    <property type="project" value="UniProtKB-UniRule"/>
</dbReference>
<sequence>MSSIKTYRAKNLRDALDLIRADLGPEASVLHTREVRRGLLGRMLHGAQIEVAASTTVDVPSRFAPEAVAPEPAAQQREPQPPSLLDVDYRARYREAVRLQSSPELDELGARIKQLYSDSGSDAASSRDMPDACFHAFTDLIEAGVDETTCRALLEEARRGVPDAQAHDFHALWGGIERLVADQLPTTGGIRLAEGERRIVALVGPTGVGKTTTIAKLAANFRLREHRRVGLVTVDTYRVAAVEQLRTYADIIDLPMEVVGTPREMREAIGRLSDLDLVLVDTAGRSPRDEVKIQELKSMLGEARPHEVCLVLSCTSGEQNLKVTADKFAPAGVTSMIYTKLDEATSLGHLLPVTRSHGLPVSYLTDGQNVPDDIQIARSSDLAHRLFEAPAQ</sequence>
<keyword evidence="7" id="KW-1005">Bacterial flagellum biogenesis</keyword>
<feature type="domain" description="SRP54-type proteins GTP-binding" evidence="15">
    <location>
        <begin position="197"/>
        <end position="388"/>
    </location>
</feature>
<dbReference type="Proteomes" id="UP000318478">
    <property type="component" value="Unassembled WGS sequence"/>
</dbReference>
<name>A0A5C5XUY5_9BACT</name>
<keyword evidence="10" id="KW-0472">Membrane</keyword>
<evidence type="ECO:0000256" key="2">
    <source>
        <dbReference type="ARBA" id="ARBA00008531"/>
    </source>
</evidence>
<evidence type="ECO:0000256" key="13">
    <source>
        <dbReference type="NCBIfam" id="TIGR03499"/>
    </source>
</evidence>
<dbReference type="PANTHER" id="PTHR43134:SF3">
    <property type="entry name" value="FLAGELLAR BIOSYNTHESIS PROTEIN FLHF"/>
    <property type="match status" value="1"/>
</dbReference>
<accession>A0A5C5XUY5</accession>
<gene>
    <name evidence="16" type="primary">flhF</name>
    <name evidence="16" type="ORF">Pla123a_48700</name>
</gene>
<keyword evidence="5" id="KW-1003">Cell membrane</keyword>
<keyword evidence="9" id="KW-0342">GTP-binding</keyword>
<dbReference type="AlphaFoldDB" id="A0A5C5XUY5"/>
<evidence type="ECO:0000256" key="12">
    <source>
        <dbReference type="ARBA" id="ARBA00025337"/>
    </source>
</evidence>
<dbReference type="OrthoDB" id="9778554at2"/>
<evidence type="ECO:0000259" key="14">
    <source>
        <dbReference type="SMART" id="SM00382"/>
    </source>
</evidence>
<keyword evidence="17" id="KW-1185">Reference proteome</keyword>
<dbReference type="Gene3D" id="3.40.50.300">
    <property type="entry name" value="P-loop containing nucleotide triphosphate hydrolases"/>
    <property type="match status" value="1"/>
</dbReference>
<keyword evidence="16" id="KW-0966">Cell projection</keyword>
<comment type="similarity">
    <text evidence="2">Belongs to the GTP-binding SRP family.</text>
</comment>
<keyword evidence="8" id="KW-0653">Protein transport</keyword>
<keyword evidence="16" id="KW-0282">Flagellum</keyword>
<organism evidence="16 17">
    <name type="scientific">Posidoniimonas polymericola</name>
    <dbReference type="NCBI Taxonomy" id="2528002"/>
    <lineage>
        <taxon>Bacteria</taxon>
        <taxon>Pseudomonadati</taxon>
        <taxon>Planctomycetota</taxon>
        <taxon>Planctomycetia</taxon>
        <taxon>Pirellulales</taxon>
        <taxon>Lacipirellulaceae</taxon>
        <taxon>Posidoniimonas</taxon>
    </lineage>
</organism>
<dbReference type="SMART" id="SM00382">
    <property type="entry name" value="AAA"/>
    <property type="match status" value="1"/>
</dbReference>
<dbReference type="Pfam" id="PF00448">
    <property type="entry name" value="SRP54"/>
    <property type="match status" value="1"/>
</dbReference>
<dbReference type="InterPro" id="IPR000897">
    <property type="entry name" value="SRP54_GTPase_dom"/>
</dbReference>
<evidence type="ECO:0000256" key="11">
    <source>
        <dbReference type="ARBA" id="ARBA00023225"/>
    </source>
</evidence>
<dbReference type="NCBIfam" id="TIGR03499">
    <property type="entry name" value="FlhF"/>
    <property type="match status" value="1"/>
</dbReference>
<dbReference type="RefSeq" id="WP_146591848.1">
    <property type="nucleotide sequence ID" value="NZ_SJPO01000019.1"/>
</dbReference>
<dbReference type="GO" id="GO:0015031">
    <property type="term" value="P:protein transport"/>
    <property type="evidence" value="ECO:0007669"/>
    <property type="project" value="UniProtKB-KW"/>
</dbReference>
<dbReference type="FunFam" id="3.40.50.300:FF:000695">
    <property type="entry name" value="Flagellar biosynthesis regulator FlhF"/>
    <property type="match status" value="1"/>
</dbReference>
<dbReference type="EMBL" id="SJPO01000019">
    <property type="protein sequence ID" value="TWT65402.1"/>
    <property type="molecule type" value="Genomic_DNA"/>
</dbReference>
<feature type="domain" description="AAA+ ATPase" evidence="14">
    <location>
        <begin position="196"/>
        <end position="347"/>
    </location>
</feature>
<keyword evidence="4" id="KW-0813">Transport</keyword>
<dbReference type="PANTHER" id="PTHR43134">
    <property type="entry name" value="SIGNAL RECOGNITION PARTICLE RECEPTOR SUBUNIT ALPHA"/>
    <property type="match status" value="1"/>
</dbReference>
<proteinExistence type="inferred from homology"/>
<evidence type="ECO:0000313" key="17">
    <source>
        <dbReference type="Proteomes" id="UP000318478"/>
    </source>
</evidence>
<dbReference type="InterPro" id="IPR047040">
    <property type="entry name" value="FlhF__GTPase_dom"/>
</dbReference>
<dbReference type="GO" id="GO:0006614">
    <property type="term" value="P:SRP-dependent cotranslational protein targeting to membrane"/>
    <property type="evidence" value="ECO:0007669"/>
    <property type="project" value="UniProtKB-UniRule"/>
</dbReference>
<dbReference type="CDD" id="cd17873">
    <property type="entry name" value="FlhF"/>
    <property type="match status" value="1"/>
</dbReference>
<dbReference type="SMART" id="SM00962">
    <property type="entry name" value="SRP54"/>
    <property type="match status" value="1"/>
</dbReference>
<evidence type="ECO:0000256" key="10">
    <source>
        <dbReference type="ARBA" id="ARBA00023136"/>
    </source>
</evidence>
<dbReference type="Gene3D" id="1.20.120.1380">
    <property type="entry name" value="Flagellar FlhF biosynthesis protein, N domain"/>
    <property type="match status" value="1"/>
</dbReference>
<dbReference type="GO" id="GO:0005525">
    <property type="term" value="F:GTP binding"/>
    <property type="evidence" value="ECO:0007669"/>
    <property type="project" value="UniProtKB-UniRule"/>
</dbReference>
<comment type="caution">
    <text evidence="16">The sequence shown here is derived from an EMBL/GenBank/DDBJ whole genome shotgun (WGS) entry which is preliminary data.</text>
</comment>
<evidence type="ECO:0000256" key="4">
    <source>
        <dbReference type="ARBA" id="ARBA00022448"/>
    </source>
</evidence>
<evidence type="ECO:0000256" key="9">
    <source>
        <dbReference type="ARBA" id="ARBA00023134"/>
    </source>
</evidence>
<comment type="function">
    <text evidence="12">Necessary for flagellar biosynthesis. May be involved in translocation of the flagellum.</text>
</comment>
<dbReference type="InterPro" id="IPR003593">
    <property type="entry name" value="AAA+_ATPase"/>
</dbReference>
<evidence type="ECO:0000256" key="6">
    <source>
        <dbReference type="ARBA" id="ARBA00022741"/>
    </source>
</evidence>
<evidence type="ECO:0000256" key="8">
    <source>
        <dbReference type="ARBA" id="ARBA00022927"/>
    </source>
</evidence>
<keyword evidence="11" id="KW-1006">Bacterial flagellum protein export</keyword>
<evidence type="ECO:0000256" key="7">
    <source>
        <dbReference type="ARBA" id="ARBA00022795"/>
    </source>
</evidence>
<dbReference type="GO" id="GO:0005047">
    <property type="term" value="F:signal recognition particle binding"/>
    <property type="evidence" value="ECO:0007669"/>
    <property type="project" value="TreeGrafter"/>
</dbReference>
<comment type="subcellular location">
    <subcellularLocation>
        <location evidence="1">Cell membrane</location>
        <topology evidence="1">Peripheral membrane protein</topology>
        <orientation evidence="1">Cytoplasmic side</orientation>
    </subcellularLocation>
</comment>
<dbReference type="InterPro" id="IPR027417">
    <property type="entry name" value="P-loop_NTPase"/>
</dbReference>
<evidence type="ECO:0000313" key="16">
    <source>
        <dbReference type="EMBL" id="TWT65402.1"/>
    </source>
</evidence>
<dbReference type="InterPro" id="IPR020006">
    <property type="entry name" value="FlhF"/>
</dbReference>
<evidence type="ECO:0000256" key="1">
    <source>
        <dbReference type="ARBA" id="ARBA00004413"/>
    </source>
</evidence>
<keyword evidence="6" id="KW-0547">Nucleotide-binding</keyword>
<dbReference type="GO" id="GO:0005886">
    <property type="term" value="C:plasma membrane"/>
    <property type="evidence" value="ECO:0007669"/>
    <property type="project" value="UniProtKB-SubCell"/>
</dbReference>
<protein>
    <recommendedName>
        <fullName evidence="3 13">Flagellar biosynthesis protein FlhF</fullName>
    </recommendedName>
</protein>
<keyword evidence="16" id="KW-0969">Cilium</keyword>
<evidence type="ECO:0000259" key="15">
    <source>
        <dbReference type="SMART" id="SM00962"/>
    </source>
</evidence>
<dbReference type="SUPFAM" id="SSF52540">
    <property type="entry name" value="P-loop containing nucleoside triphosphate hydrolases"/>
    <property type="match status" value="1"/>
</dbReference>
<evidence type="ECO:0000256" key="3">
    <source>
        <dbReference type="ARBA" id="ARBA00014919"/>
    </source>
</evidence>
<evidence type="ECO:0000256" key="5">
    <source>
        <dbReference type="ARBA" id="ARBA00022475"/>
    </source>
</evidence>
<dbReference type="GO" id="GO:0044781">
    <property type="term" value="P:bacterial-type flagellum organization"/>
    <property type="evidence" value="ECO:0007669"/>
    <property type="project" value="UniProtKB-UniRule"/>
</dbReference>
<reference evidence="16 17" key="1">
    <citation type="submission" date="2019-02" db="EMBL/GenBank/DDBJ databases">
        <title>Deep-cultivation of Planctomycetes and their phenomic and genomic characterization uncovers novel biology.</title>
        <authorList>
            <person name="Wiegand S."/>
            <person name="Jogler M."/>
            <person name="Boedeker C."/>
            <person name="Pinto D."/>
            <person name="Vollmers J."/>
            <person name="Rivas-Marin E."/>
            <person name="Kohn T."/>
            <person name="Peeters S.H."/>
            <person name="Heuer A."/>
            <person name="Rast P."/>
            <person name="Oberbeckmann S."/>
            <person name="Bunk B."/>
            <person name="Jeske O."/>
            <person name="Meyerdierks A."/>
            <person name="Storesund J.E."/>
            <person name="Kallscheuer N."/>
            <person name="Luecker S."/>
            <person name="Lage O.M."/>
            <person name="Pohl T."/>
            <person name="Merkel B.J."/>
            <person name="Hornburger P."/>
            <person name="Mueller R.-W."/>
            <person name="Bruemmer F."/>
            <person name="Labrenz M."/>
            <person name="Spormann A.M."/>
            <person name="Op Den Camp H."/>
            <person name="Overmann J."/>
            <person name="Amann R."/>
            <person name="Jetten M.S.M."/>
            <person name="Mascher T."/>
            <person name="Medema M.H."/>
            <person name="Devos D.P."/>
            <person name="Kaster A.-K."/>
            <person name="Ovreas L."/>
            <person name="Rohde M."/>
            <person name="Galperin M.Y."/>
            <person name="Jogler C."/>
        </authorList>
    </citation>
    <scope>NUCLEOTIDE SEQUENCE [LARGE SCALE GENOMIC DNA]</scope>
    <source>
        <strain evidence="16 17">Pla123a</strain>
    </source>
</reference>